<dbReference type="InterPro" id="IPR044893">
    <property type="entry name" value="RNA_pol_Rpb1_clamp_domain"/>
</dbReference>
<dbReference type="Gene3D" id="4.10.860.120">
    <property type="entry name" value="RNA polymerase II, clamp domain"/>
    <property type="match status" value="1"/>
</dbReference>
<name>A0A9E7TN27_9VIRU</name>
<dbReference type="GO" id="GO:0003899">
    <property type="term" value="F:DNA-directed RNA polymerase activity"/>
    <property type="evidence" value="ECO:0007669"/>
    <property type="project" value="UniProtKB-EC"/>
</dbReference>
<dbReference type="EMBL" id="MW630113">
    <property type="protein sequence ID" value="UUY86229.1"/>
    <property type="molecule type" value="Genomic_DNA"/>
</dbReference>
<dbReference type="Gene3D" id="1.10.150.390">
    <property type="match status" value="1"/>
</dbReference>
<dbReference type="Pfam" id="PF00623">
    <property type="entry name" value="RNA_pol_Rpb1_2"/>
    <property type="match status" value="2"/>
</dbReference>
<keyword evidence="2 6" id="KW-0808">Transferase</keyword>
<dbReference type="InterPro" id="IPR038120">
    <property type="entry name" value="Rpb1_funnel_sf"/>
</dbReference>
<dbReference type="GO" id="GO:0006351">
    <property type="term" value="P:DNA-templated transcription"/>
    <property type="evidence" value="ECO:0007669"/>
    <property type="project" value="InterPro"/>
</dbReference>
<dbReference type="InterPro" id="IPR000722">
    <property type="entry name" value="RNA_pol_asu"/>
</dbReference>
<dbReference type="GO" id="GO:0003677">
    <property type="term" value="F:DNA binding"/>
    <property type="evidence" value="ECO:0007669"/>
    <property type="project" value="InterPro"/>
</dbReference>
<protein>
    <recommendedName>
        <fullName evidence="6">DNA-directed RNA polymerase subunit</fullName>
        <ecNumber evidence="6">2.7.7.6</ecNumber>
    </recommendedName>
</protein>
<comment type="similarity">
    <text evidence="6">Belongs to the RNA polymerase beta' chain family.</text>
</comment>
<keyword evidence="1 6" id="KW-0240">DNA-directed RNA polymerase</keyword>
<evidence type="ECO:0000256" key="4">
    <source>
        <dbReference type="ARBA" id="ARBA00023163"/>
    </source>
</evidence>
<dbReference type="Gene3D" id="1.10.274.100">
    <property type="entry name" value="RNA polymerase Rpb1, domain 3"/>
    <property type="match status" value="1"/>
</dbReference>
<evidence type="ECO:0000256" key="2">
    <source>
        <dbReference type="ARBA" id="ARBA00022679"/>
    </source>
</evidence>
<dbReference type="SMART" id="SM00663">
    <property type="entry name" value="RPOLA_N"/>
    <property type="match status" value="1"/>
</dbReference>
<evidence type="ECO:0000256" key="3">
    <source>
        <dbReference type="ARBA" id="ARBA00022695"/>
    </source>
</evidence>
<dbReference type="Gene3D" id="3.30.1490.180">
    <property type="entry name" value="RNA polymerase ii"/>
    <property type="match status" value="2"/>
</dbReference>
<feature type="domain" description="RNA polymerase N-terminal" evidence="7">
    <location>
        <begin position="277"/>
        <end position="617"/>
    </location>
</feature>
<dbReference type="InterPro" id="IPR007080">
    <property type="entry name" value="RNA_pol_Rpb1_1"/>
</dbReference>
<dbReference type="Gene3D" id="6.20.50.80">
    <property type="match status" value="1"/>
</dbReference>
<dbReference type="PANTHER" id="PTHR19376">
    <property type="entry name" value="DNA-DIRECTED RNA POLYMERASE"/>
    <property type="match status" value="1"/>
</dbReference>
<dbReference type="GO" id="GO:0000428">
    <property type="term" value="C:DNA-directed RNA polymerase complex"/>
    <property type="evidence" value="ECO:0007669"/>
    <property type="project" value="UniProtKB-KW"/>
</dbReference>
<dbReference type="InterPro" id="IPR007066">
    <property type="entry name" value="RNA_pol_Rpb1_3"/>
</dbReference>
<dbReference type="InterPro" id="IPR042102">
    <property type="entry name" value="RNA_pol_Rpb1_3_sf"/>
</dbReference>
<comment type="catalytic activity">
    <reaction evidence="5 6">
        <text>RNA(n) + a ribonucleoside 5'-triphosphate = RNA(n+1) + diphosphate</text>
        <dbReference type="Rhea" id="RHEA:21248"/>
        <dbReference type="Rhea" id="RHEA-COMP:14527"/>
        <dbReference type="Rhea" id="RHEA-COMP:17342"/>
        <dbReference type="ChEBI" id="CHEBI:33019"/>
        <dbReference type="ChEBI" id="CHEBI:61557"/>
        <dbReference type="ChEBI" id="CHEBI:140395"/>
        <dbReference type="EC" id="2.7.7.6"/>
    </reaction>
</comment>
<evidence type="ECO:0000256" key="6">
    <source>
        <dbReference type="RuleBase" id="RU004279"/>
    </source>
</evidence>
<keyword evidence="4 6" id="KW-0804">Transcription</keyword>
<evidence type="ECO:0000259" key="7">
    <source>
        <dbReference type="SMART" id="SM00663"/>
    </source>
</evidence>
<dbReference type="InterPro" id="IPR007081">
    <property type="entry name" value="RNA_pol_Rpb1_5"/>
</dbReference>
<dbReference type="Pfam" id="PF04983">
    <property type="entry name" value="RNA_pol_Rpb1_3"/>
    <property type="match status" value="1"/>
</dbReference>
<proteinExistence type="inferred from homology"/>
<evidence type="ECO:0000256" key="1">
    <source>
        <dbReference type="ARBA" id="ARBA00022478"/>
    </source>
</evidence>
<evidence type="ECO:0000313" key="8">
    <source>
        <dbReference type="EMBL" id="UUY86229.1"/>
    </source>
</evidence>
<dbReference type="InterPro" id="IPR007083">
    <property type="entry name" value="RNA_pol_Rpb1_4"/>
</dbReference>
<sequence>MVLIEVMRAVVVQSPEGLVKMLKLSSWLVSFTETVSFESTVTFGVVGAWVEDWQFAAVRNRHEIIRKVVCMVFVYIYALRKFLNTTITQTMFTSDSCQVEELGFGLCSAAEILATSVAEITKPCLRVELGSVYDPRLGYAGEPAEGYACPTCEEDASNCPGHFGHIELGAPVIVFYKEAVAWLKKCCHGCGKTAPGPKSASLTVSSVCPDCGTQHPAVRLLNAQDPTSVSLAGKRKNCAQYPITPEDALLILDKISDASVDKILGRGAGSHKRFHPRRLVMTRFPVLPPCCRPSARQWPEGGVQDDNLSVFIAQIVKLNNKLKALPPNDPGIAAAAAQLRLKILCFVDNSKGKAMHTTNRKPMVGIKERISKKGGLLRQNIMGKRRNQTGRSVVGPDGTLEVDQVGVPESIADNMSVPVAVTAFNMSYVSSLVAGGKVLALTRRDGTVCKPQEWLPEHGHVMLDAAGNECGEVNRPREAAKDPSVVAFKDPASGRVTEKPAPFSWPALEPGMVVDRRLVDGDVVALNRQPTLHRNSMLGMRVKRLPGKTIRLNLSVTGGFNMDFDGDEGNLYLPQGPQAVAETAELMNPKRVIVSARGPTAEVALVQDGVLGAHLMSLDPSSGTAHEFSSCVLEALGCQGWDVNALPRGKSPRDLLAMALPADFSLSTETLEIVNGRVTRGYFTKKSLRHVIKLVCLEYGGDVAGRLVDRVQFITNAWLAHRPFSVGYSDCLPVDRLACKAKVRETVSAKMREADAARDESAVSAALCGARDLGQSITCGSLAKDNRMAVMARAESKGDMFNLTQIAGLLGQQYVSGSRPGKETDAGRRTLPHYPRVWKRDQSEQKYESRGFIASSFLEGLNPRQVFFHAKSGREGMISTSQMTGVTGYAERKMVKLNEDMVTAYDGTVRDAMGNVVQFVYGGHGFDPQRCFQDGIPVNFQRLAARLGRGETPAVSCAEEAAGLLPSELCSGAPEPVRRALYAWHAENIAKGAKTHPCGDPVEWKKFVAKAYALAAVCPGEAVGVLCAQSIGAKQTQQTLDTFHKAGGWLDESGSVPFGELLSLSQKPKIRRCLLPLKISPDLPADIVRDVIGCQFVCRELRDLLAVQPLVPQVDRTAVLELDAEKCFALRISPADVAEAVAEKFPPPHFETRVKSFGVELVWNANCITDTLYNNIFSVTVGKTVGVHSYELVKDKLGVWTAVTRGTNLSAFLGHPLVDSERVRCDDVWDVYNTLGLAAAKKRLWELVTSCVGDSLHPSHVKLLTDRMMRRGKPTPIDRYTMRTCEVGPLSRAAFEESLEILTGAGCSAEREPCSGVGARIVAGLPVKVGTGCVDLLCSKSFFDPPSDYYYTD</sequence>
<organism evidence="8 9">
    <name type="scientific">Largemouth bass virus</name>
    <dbReference type="NCBI Taxonomy" id="176656"/>
    <lineage>
        <taxon>Viruses</taxon>
        <taxon>Varidnaviria</taxon>
        <taxon>Bamfordvirae</taxon>
        <taxon>Nucleocytoviricota</taxon>
        <taxon>Megaviricetes</taxon>
        <taxon>Pimascovirales</taxon>
        <taxon>Pimascovirales incertae sedis</taxon>
        <taxon>Iridoviridae</taxon>
        <taxon>Alphairidovirinae</taxon>
        <taxon>Ranavirus</taxon>
        <taxon>Ranavirus micropterus1</taxon>
        <taxon>Santee-Cooper ranavirus</taxon>
    </lineage>
</organism>
<accession>A0A9E7TN27</accession>
<comment type="function">
    <text evidence="6">DNA-dependent RNA polymerase catalyzes the transcription of DNA into RNA using the four ribonucleoside triphosphates as substrates.</text>
</comment>
<dbReference type="PANTHER" id="PTHR19376:SF32">
    <property type="entry name" value="DNA-DIRECTED RNA POLYMERASE III SUBUNIT RPC1"/>
    <property type="match status" value="1"/>
</dbReference>
<evidence type="ECO:0000313" key="9">
    <source>
        <dbReference type="Proteomes" id="UP001060024"/>
    </source>
</evidence>
<dbReference type="EC" id="2.7.7.6" evidence="6"/>
<dbReference type="Gene3D" id="1.10.132.30">
    <property type="match status" value="1"/>
</dbReference>
<dbReference type="SUPFAM" id="SSF64484">
    <property type="entry name" value="beta and beta-prime subunits of DNA dependent RNA-polymerase"/>
    <property type="match status" value="1"/>
</dbReference>
<dbReference type="Pfam" id="PF04998">
    <property type="entry name" value="RNA_pol_Rpb1_5"/>
    <property type="match status" value="1"/>
</dbReference>
<dbReference type="InterPro" id="IPR006592">
    <property type="entry name" value="RNA_pol_N"/>
</dbReference>
<dbReference type="InterPro" id="IPR045867">
    <property type="entry name" value="DNA-dir_RpoC_beta_prime"/>
</dbReference>
<dbReference type="Pfam" id="PF05000">
    <property type="entry name" value="RNA_pol_Rpb1_4"/>
    <property type="match status" value="1"/>
</dbReference>
<dbReference type="Proteomes" id="UP001060024">
    <property type="component" value="Segment"/>
</dbReference>
<reference evidence="8" key="1">
    <citation type="submission" date="2021-02" db="EMBL/GenBank/DDBJ databases">
        <authorList>
            <person name="Chen J."/>
            <person name="Hu H."/>
            <person name="Huang J."/>
            <person name="Yan X."/>
        </authorList>
    </citation>
    <scope>NUCLEOTIDE SEQUENCE</scope>
    <source>
        <strain evidence="8">GDOU</strain>
    </source>
</reference>
<keyword evidence="3 6" id="KW-0548">Nucleotidyltransferase</keyword>
<dbReference type="Gene3D" id="6.10.250.2940">
    <property type="match status" value="1"/>
</dbReference>
<dbReference type="Gene3D" id="2.40.40.20">
    <property type="match status" value="2"/>
</dbReference>
<evidence type="ECO:0000256" key="5">
    <source>
        <dbReference type="ARBA" id="ARBA00048552"/>
    </source>
</evidence>
<dbReference type="Pfam" id="PF04997">
    <property type="entry name" value="RNA_pol_Rpb1_1"/>
    <property type="match status" value="2"/>
</dbReference>